<dbReference type="Proteomes" id="UP000695007">
    <property type="component" value="Unplaced"/>
</dbReference>
<accession>A0AAJ7E015</accession>
<protein>
    <submittedName>
        <fullName evidence="3">IQ domain-containing protein H-like</fullName>
    </submittedName>
</protein>
<dbReference type="AlphaFoldDB" id="A0AAJ7E015"/>
<keyword evidence="2" id="KW-1185">Reference proteome</keyword>
<reference evidence="3" key="1">
    <citation type="submission" date="2025-08" db="UniProtKB">
        <authorList>
            <consortium name="RefSeq"/>
        </authorList>
    </citation>
    <scope>IDENTIFICATION</scope>
</reference>
<dbReference type="PANTHER" id="PTHR14465:SF0">
    <property type="entry name" value="IQ DOMAIN-CONTAINING PROTEIN H"/>
    <property type="match status" value="1"/>
</dbReference>
<organism evidence="2 3">
    <name type="scientific">Ceratosolen solmsi marchali</name>
    <dbReference type="NCBI Taxonomy" id="326594"/>
    <lineage>
        <taxon>Eukaryota</taxon>
        <taxon>Metazoa</taxon>
        <taxon>Ecdysozoa</taxon>
        <taxon>Arthropoda</taxon>
        <taxon>Hexapoda</taxon>
        <taxon>Insecta</taxon>
        <taxon>Pterygota</taxon>
        <taxon>Neoptera</taxon>
        <taxon>Endopterygota</taxon>
        <taxon>Hymenoptera</taxon>
        <taxon>Apocrita</taxon>
        <taxon>Proctotrupomorpha</taxon>
        <taxon>Chalcidoidea</taxon>
        <taxon>Agaonidae</taxon>
        <taxon>Agaoninae</taxon>
        <taxon>Ceratosolen</taxon>
    </lineage>
</organism>
<name>A0AAJ7E015_9HYME</name>
<evidence type="ECO:0000313" key="2">
    <source>
        <dbReference type="Proteomes" id="UP000695007"/>
    </source>
</evidence>
<dbReference type="Pfam" id="PF24923">
    <property type="entry name" value="ATP-grasp_IQCH"/>
    <property type="match status" value="1"/>
</dbReference>
<gene>
    <name evidence="3" type="primary">LOC105366065</name>
</gene>
<dbReference type="RefSeq" id="XP_011502680.1">
    <property type="nucleotide sequence ID" value="XM_011504378.1"/>
</dbReference>
<dbReference type="PANTHER" id="PTHR14465">
    <property type="entry name" value="IQ DOMAIN-CONTAINING PROTEIN H"/>
    <property type="match status" value="1"/>
</dbReference>
<feature type="domain" description="IQCH-like ATP-grasp" evidence="1">
    <location>
        <begin position="331"/>
        <end position="480"/>
    </location>
</feature>
<dbReference type="InterPro" id="IPR038752">
    <property type="entry name" value="IQCH"/>
</dbReference>
<dbReference type="InterPro" id="IPR056855">
    <property type="entry name" value="ATP-grasp_IQCH"/>
</dbReference>
<dbReference type="KEGG" id="csol:105366065"/>
<sequence>MPCKSIGKWGAFLKLVDVILEKRDIRMRALTSSSQIQNTDDARSCCKDVCKIPARKHIFHNVNRFKDIELYAYSTLCLNLMKWSNCTTKRWKCIRSQSHLVIHLPSMSYPCWLRCIDRKKFTSLQNIQIGRIGWLVNKNANVLYIYPGKSNLKMKLNLYNFIANARPDVCLSRLRIIVNDFKNLHEDINSKYPSGCESLFYTPSVYHRVSYISSGCSGFIIPGVLSKTDLFIACELKTPIIGPCLKFQERLLNKEYVMSILAEANIKHPPYSKVKNLQDLCLRMAEMMTRLPWGFHRKWLLKLNYGFCSNQSAFIQLDPAECFKRMNELPYYLAHILPQKLIFQTESHMDHSDFFDRIKEYGAVLMCCPIVDFRTVSLGFFIEHDTAKASLRTTGDVIHMHNGSNCFTNDLGFIIPQTTLPDSMLQDLANRLGDLLVAELYIGFFGVDIVVFPSYDLNDNKILNYWVVDIDPYYTDLLSFDDWRRFCLDIPEPKCPNQKAQLDISPFDSNHRYVVCSGKLYIDGLFADNSINELCTKHKIAYSYKVKTGCMIHPIDIKEQTFLLFSFYRSKELALKYFVLALKALYYTSVNDKQLIQKNEKRDIINLARDMEIYYNIVD</sequence>
<dbReference type="GeneID" id="105366065"/>
<evidence type="ECO:0000313" key="3">
    <source>
        <dbReference type="RefSeq" id="XP_011502680.1"/>
    </source>
</evidence>
<evidence type="ECO:0000259" key="1">
    <source>
        <dbReference type="Pfam" id="PF24923"/>
    </source>
</evidence>
<proteinExistence type="predicted"/>